<sequence length="222" mass="23020">MKLSMFATAAAAAADRSRGGGGKHGVRAASRVGATGGVVAGDMAKVELVLYPSVATAATSTAGGGRRRDGVPGVPQEPRSEPGRTRAGRLRGVHAVVAGEPADPTSLKCAACGCHRNFHCWLLEGSPPPPPPLALPAPPMPANVLHGQLHREEETPEVRLPGVDGDEFDNNSDGSEYYDERSVSPPSPPHLPAAVVHQPYYPSAQHMLLSLGSSGQAQRLPL</sequence>
<dbReference type="eggNOG" id="ENOG502QWG3">
    <property type="taxonomic scope" value="Eukaryota"/>
</dbReference>
<keyword evidence="4" id="KW-1185">Reference proteome</keyword>
<dbReference type="InterPro" id="IPR006456">
    <property type="entry name" value="ZF_HD_homeobox_Cys/His_dimer"/>
</dbReference>
<evidence type="ECO:0000313" key="4">
    <source>
        <dbReference type="Proteomes" id="UP000026960"/>
    </source>
</evidence>
<feature type="region of interest" description="Disordered" evidence="1">
    <location>
        <begin position="58"/>
        <end position="89"/>
    </location>
</feature>
<feature type="region of interest" description="Disordered" evidence="1">
    <location>
        <begin position="159"/>
        <end position="191"/>
    </location>
</feature>
<evidence type="ECO:0000313" key="3">
    <source>
        <dbReference type="EnsemblPlants" id="OBART06G13470.1"/>
    </source>
</evidence>
<name>A0A0D3GG59_9ORYZ</name>
<dbReference type="EnsemblPlants" id="OBART06G13470.1">
    <property type="protein sequence ID" value="OBART06G13470.1"/>
    <property type="gene ID" value="OBART06G13470"/>
</dbReference>
<dbReference type="AlphaFoldDB" id="A0A0D3GG59"/>
<protein>
    <recommendedName>
        <fullName evidence="2">ZF-HD dimerization-type domain-containing protein</fullName>
    </recommendedName>
</protein>
<dbReference type="HOGENOM" id="CLU_108676_0_0_1"/>
<evidence type="ECO:0000259" key="2">
    <source>
        <dbReference type="Pfam" id="PF04770"/>
    </source>
</evidence>
<reference evidence="3" key="1">
    <citation type="journal article" date="2009" name="Rice">
        <title>De Novo Next Generation Sequencing of Plant Genomes.</title>
        <authorList>
            <person name="Rounsley S."/>
            <person name="Marri P.R."/>
            <person name="Yu Y."/>
            <person name="He R."/>
            <person name="Sisneros N."/>
            <person name="Goicoechea J.L."/>
            <person name="Lee S.J."/>
            <person name="Angelova A."/>
            <person name="Kudrna D."/>
            <person name="Luo M."/>
            <person name="Affourtit J."/>
            <person name="Desany B."/>
            <person name="Knight J."/>
            <person name="Niazi F."/>
            <person name="Egholm M."/>
            <person name="Wing R.A."/>
        </authorList>
    </citation>
    <scope>NUCLEOTIDE SEQUENCE [LARGE SCALE GENOMIC DNA]</scope>
    <source>
        <strain evidence="3">cv. IRGC 105608</strain>
    </source>
</reference>
<feature type="domain" description="ZF-HD dimerization-type" evidence="2">
    <location>
        <begin position="97"/>
        <end position="119"/>
    </location>
</feature>
<dbReference type="Proteomes" id="UP000026960">
    <property type="component" value="Chromosome 6"/>
</dbReference>
<organism evidence="3">
    <name type="scientific">Oryza barthii</name>
    <dbReference type="NCBI Taxonomy" id="65489"/>
    <lineage>
        <taxon>Eukaryota</taxon>
        <taxon>Viridiplantae</taxon>
        <taxon>Streptophyta</taxon>
        <taxon>Embryophyta</taxon>
        <taxon>Tracheophyta</taxon>
        <taxon>Spermatophyta</taxon>
        <taxon>Magnoliopsida</taxon>
        <taxon>Liliopsida</taxon>
        <taxon>Poales</taxon>
        <taxon>Poaceae</taxon>
        <taxon>BOP clade</taxon>
        <taxon>Oryzoideae</taxon>
        <taxon>Oryzeae</taxon>
        <taxon>Oryzinae</taxon>
        <taxon>Oryza</taxon>
    </lineage>
</organism>
<reference evidence="3" key="2">
    <citation type="submission" date="2015-03" db="UniProtKB">
        <authorList>
            <consortium name="EnsemblPlants"/>
        </authorList>
    </citation>
    <scope>IDENTIFICATION</scope>
</reference>
<proteinExistence type="predicted"/>
<dbReference type="Gramene" id="OBART06G13470.1">
    <property type="protein sequence ID" value="OBART06G13470.1"/>
    <property type="gene ID" value="OBART06G13470"/>
</dbReference>
<dbReference type="PaxDb" id="65489-OBART06G13470.1"/>
<evidence type="ECO:0000256" key="1">
    <source>
        <dbReference type="SAM" id="MobiDB-lite"/>
    </source>
</evidence>
<dbReference type="Pfam" id="PF04770">
    <property type="entry name" value="ZF-HD_dimer"/>
    <property type="match status" value="1"/>
</dbReference>
<accession>A0A0D3GG59</accession>